<dbReference type="Proteomes" id="UP000195137">
    <property type="component" value="Unassembled WGS sequence"/>
</dbReference>
<evidence type="ECO:0000313" key="2">
    <source>
        <dbReference type="EMBL" id="OUJ19186.1"/>
    </source>
</evidence>
<keyword evidence="3" id="KW-1185">Reference proteome</keyword>
<comment type="caution">
    <text evidence="2">The sequence shown here is derived from an EMBL/GenBank/DDBJ whole genome shotgun (WGS) entry which is preliminary data.</text>
</comment>
<dbReference type="Pfam" id="PF01784">
    <property type="entry name" value="DUF34_NIF3"/>
    <property type="match status" value="1"/>
</dbReference>
<organism evidence="2 3">
    <name type="scientific">Methanonatronarchaeum thermophilum</name>
    <dbReference type="NCBI Taxonomy" id="1927129"/>
    <lineage>
        <taxon>Archaea</taxon>
        <taxon>Methanobacteriati</taxon>
        <taxon>Methanobacteriota</taxon>
        <taxon>Methanonatronarchaeia</taxon>
        <taxon>Methanonatronarchaeales</taxon>
        <taxon>Methanonatronarchaeaceae</taxon>
        <taxon>Methanonatronarchaeum</taxon>
    </lineage>
</organism>
<sequence length="318" mass="35995">MVTLKELHEFAVEEAIKVDPRDKDRIDEILQKRNEKYEDLEGVRKDKYDQNRLKNPYDDSKILHAGNTDVEKIAVGIDIETQDLLLIDRLNEKGIEIDAAIAHHPEGRGLANLHQVMKMQVETLEQTGVSISQAEAIVRGRVDEVRKGVHSGNHPRSVQTATLLDIPYACLHTVADNHVNNYLEKYVEEKNPDRISDLIDILIEIPEYEWALEYDLGPTIFNGKKKNRVGKVAYDMTGGTELSKERLEKMAQSGVNTIIAMHMSKKQIKEAKKQNINVVAAGHISSDSIGLNLLLDKMVDKFNIKVVELSGFKRVTRL</sequence>
<accession>A0A1Y3GIF6</accession>
<comment type="similarity">
    <text evidence="1">Belongs to the GTP cyclohydrolase I type 2/NIF3 family.</text>
</comment>
<dbReference type="OrthoDB" id="8041at2157"/>
<dbReference type="InterPro" id="IPR002678">
    <property type="entry name" value="DUF34/NIF3"/>
</dbReference>
<protein>
    <submittedName>
        <fullName evidence="2">Putative GTP cyclohydrolase 1 type 2 NIF3 family</fullName>
    </submittedName>
</protein>
<dbReference type="SUPFAM" id="SSF102705">
    <property type="entry name" value="NIF3 (NGG1p interacting factor 3)-like"/>
    <property type="match status" value="1"/>
</dbReference>
<dbReference type="RefSeq" id="WP_086637215.1">
    <property type="nucleotide sequence ID" value="NZ_MRZU01000003.1"/>
</dbReference>
<proteinExistence type="inferred from homology"/>
<dbReference type="Gene3D" id="3.40.1390.30">
    <property type="entry name" value="NIF3 (NGG1p interacting factor 3)-like"/>
    <property type="match status" value="2"/>
</dbReference>
<name>A0A1Y3GIF6_9EURY</name>
<dbReference type="EMBL" id="MRZU01000003">
    <property type="protein sequence ID" value="OUJ19186.1"/>
    <property type="molecule type" value="Genomic_DNA"/>
</dbReference>
<evidence type="ECO:0000313" key="3">
    <source>
        <dbReference type="Proteomes" id="UP000195137"/>
    </source>
</evidence>
<dbReference type="InterPro" id="IPR036069">
    <property type="entry name" value="DUF34/NIF3_sf"/>
</dbReference>
<evidence type="ECO:0000256" key="1">
    <source>
        <dbReference type="ARBA" id="ARBA00006964"/>
    </source>
</evidence>
<gene>
    <name evidence="2" type="ORF">AMET1_0839</name>
</gene>
<keyword evidence="2" id="KW-0378">Hydrolase</keyword>
<dbReference type="GO" id="GO:0016787">
    <property type="term" value="F:hydrolase activity"/>
    <property type="evidence" value="ECO:0007669"/>
    <property type="project" value="UniProtKB-KW"/>
</dbReference>
<dbReference type="AlphaFoldDB" id="A0A1Y3GIF6"/>
<reference evidence="2 3" key="1">
    <citation type="submission" date="2016-12" db="EMBL/GenBank/DDBJ databases">
        <title>Discovery of methanogenic haloarchaea.</title>
        <authorList>
            <person name="Sorokin D.Y."/>
            <person name="Makarova K.S."/>
            <person name="Abbas B."/>
            <person name="Ferrer M."/>
            <person name="Golyshin P.N."/>
        </authorList>
    </citation>
    <scope>NUCLEOTIDE SEQUENCE [LARGE SCALE GENOMIC DNA]</scope>
    <source>
        <strain evidence="2">AMET1</strain>
    </source>
</reference>